<protein>
    <submittedName>
        <fullName evidence="4">Anti-sigma(V) factor RsiV</fullName>
    </submittedName>
</protein>
<dbReference type="EMBL" id="LGSS01000014">
    <property type="protein sequence ID" value="KNF07617.1"/>
    <property type="molecule type" value="Genomic_DNA"/>
</dbReference>
<comment type="caution">
    <text evidence="4">The sequence shown here is derived from an EMBL/GenBank/DDBJ whole genome shotgun (WGS) entry which is preliminary data.</text>
</comment>
<dbReference type="Pfam" id="PF13786">
    <property type="entry name" value="DUF4179"/>
    <property type="match status" value="1"/>
</dbReference>
<dbReference type="Pfam" id="PF11738">
    <property type="entry name" value="DUF3298"/>
    <property type="match status" value="1"/>
</dbReference>
<gene>
    <name evidence="4" type="primary">rsiV</name>
    <name evidence="4" type="ORF">CLPU_14c00350</name>
</gene>
<reference evidence="5" key="1">
    <citation type="submission" date="2015-07" db="EMBL/GenBank/DDBJ databases">
        <title>Draft genome sequence of the purine-degrading Gottschalkia purinilyticum DSM 1384 (formerly Clostridium purinilyticum).</title>
        <authorList>
            <person name="Poehlein A."/>
            <person name="Schiel-Bengelsdorf B."/>
            <person name="Bengelsdorf F.R."/>
            <person name="Daniel R."/>
            <person name="Duerre P."/>
        </authorList>
    </citation>
    <scope>NUCLEOTIDE SEQUENCE [LARGE SCALE GENOMIC DNA]</scope>
    <source>
        <strain evidence="5">DSM 1384</strain>
    </source>
</reference>
<evidence type="ECO:0000259" key="2">
    <source>
        <dbReference type="Pfam" id="PF11738"/>
    </source>
</evidence>
<evidence type="ECO:0000259" key="3">
    <source>
        <dbReference type="Pfam" id="PF13786"/>
    </source>
</evidence>
<feature type="transmembrane region" description="Helical" evidence="1">
    <location>
        <begin position="44"/>
        <end position="61"/>
    </location>
</feature>
<dbReference type="InterPro" id="IPR025436">
    <property type="entry name" value="DUF4179"/>
</dbReference>
<keyword evidence="1" id="KW-1133">Transmembrane helix</keyword>
<proteinExistence type="predicted"/>
<dbReference type="RefSeq" id="WP_050356054.1">
    <property type="nucleotide sequence ID" value="NZ_LGSS01000014.1"/>
</dbReference>
<dbReference type="OrthoDB" id="4990at2"/>
<evidence type="ECO:0000313" key="5">
    <source>
        <dbReference type="Proteomes" id="UP000037267"/>
    </source>
</evidence>
<dbReference type="Proteomes" id="UP000037267">
    <property type="component" value="Unassembled WGS sequence"/>
</dbReference>
<accession>A0A0L0W847</accession>
<evidence type="ECO:0000313" key="4">
    <source>
        <dbReference type="EMBL" id="KNF07617.1"/>
    </source>
</evidence>
<dbReference type="Gene3D" id="3.90.640.20">
    <property type="entry name" value="Heat-shock cognate protein, ATPase"/>
    <property type="match status" value="1"/>
</dbReference>
<dbReference type="Gene3D" id="3.30.565.40">
    <property type="entry name" value="Fervidobacterium nodosum Rt17-B1 like"/>
    <property type="match status" value="1"/>
</dbReference>
<sequence length="297" mass="33716">MNNRKLDELKKEYMNTPIPDELDFIVRKSLKSGGKKNMKRNNKFKLIGAIAASAIIFTGAVNTSPPIANALSEIPVIKSLVKVVNFTEYNIKEDNFEANIKVPKISDLENKDLENSLNEKYIKENKKLYDDFITQMEKLKSKGKGNLGLDAGYEVKTDNERILSVGRYVTNTMASSSTEIKYDTIDKRNQILITLPSLFKNNSYVNVISENIKKQMKEQMKSDTGKVYFVDTGNKEDEPIDLFEKIAKDQNFYINKDGKLVISFNEYDVAPGYMGVVEFVIPTDVISNILVGNEYIK</sequence>
<dbReference type="InterPro" id="IPR037126">
    <property type="entry name" value="PdaC/RsiV-like_sf"/>
</dbReference>
<feature type="domain" description="DUF3298" evidence="2">
    <location>
        <begin position="198"/>
        <end position="283"/>
    </location>
</feature>
<dbReference type="InterPro" id="IPR021729">
    <property type="entry name" value="DUF3298"/>
</dbReference>
<evidence type="ECO:0000256" key="1">
    <source>
        <dbReference type="SAM" id="Phobius"/>
    </source>
</evidence>
<keyword evidence="1" id="KW-0472">Membrane</keyword>
<feature type="domain" description="DUF4179" evidence="3">
    <location>
        <begin position="39"/>
        <end position="100"/>
    </location>
</feature>
<organism evidence="4 5">
    <name type="scientific">Gottschalkia purinilytica</name>
    <name type="common">Clostridium purinilyticum</name>
    <dbReference type="NCBI Taxonomy" id="1503"/>
    <lineage>
        <taxon>Bacteria</taxon>
        <taxon>Bacillati</taxon>
        <taxon>Bacillota</taxon>
        <taxon>Tissierellia</taxon>
        <taxon>Tissierellales</taxon>
        <taxon>Gottschalkiaceae</taxon>
        <taxon>Gottschalkia</taxon>
    </lineage>
</organism>
<name>A0A0L0W847_GOTPU</name>
<dbReference type="AlphaFoldDB" id="A0A0L0W847"/>
<dbReference type="PATRIC" id="fig|1503.3.peg.498"/>
<keyword evidence="5" id="KW-1185">Reference proteome</keyword>
<dbReference type="STRING" id="1503.CLPU_14c00350"/>
<keyword evidence="1" id="KW-0812">Transmembrane</keyword>